<proteinExistence type="predicted"/>
<keyword evidence="2" id="KW-1185">Reference proteome</keyword>
<evidence type="ECO:0000313" key="2">
    <source>
        <dbReference type="Proteomes" id="UP000027135"/>
    </source>
</evidence>
<dbReference type="InParanoid" id="A0A067QKV3"/>
<dbReference type="Proteomes" id="UP000027135">
    <property type="component" value="Unassembled WGS sequence"/>
</dbReference>
<name>A0A067QKV3_ZOONE</name>
<protein>
    <submittedName>
        <fullName evidence="1">Uncharacterized protein</fullName>
    </submittedName>
</protein>
<dbReference type="EMBL" id="KK853210">
    <property type="protein sequence ID" value="KDR09814.1"/>
    <property type="molecule type" value="Genomic_DNA"/>
</dbReference>
<evidence type="ECO:0000313" key="1">
    <source>
        <dbReference type="EMBL" id="KDR09814.1"/>
    </source>
</evidence>
<organism evidence="1 2">
    <name type="scientific">Zootermopsis nevadensis</name>
    <name type="common">Dampwood termite</name>
    <dbReference type="NCBI Taxonomy" id="136037"/>
    <lineage>
        <taxon>Eukaryota</taxon>
        <taxon>Metazoa</taxon>
        <taxon>Ecdysozoa</taxon>
        <taxon>Arthropoda</taxon>
        <taxon>Hexapoda</taxon>
        <taxon>Insecta</taxon>
        <taxon>Pterygota</taxon>
        <taxon>Neoptera</taxon>
        <taxon>Polyneoptera</taxon>
        <taxon>Dictyoptera</taxon>
        <taxon>Blattodea</taxon>
        <taxon>Blattoidea</taxon>
        <taxon>Termitoidae</taxon>
        <taxon>Termopsidae</taxon>
        <taxon>Zootermopsis</taxon>
    </lineage>
</organism>
<reference evidence="1 2" key="1">
    <citation type="journal article" date="2014" name="Nat. Commun.">
        <title>Molecular traces of alternative social organization in a termite genome.</title>
        <authorList>
            <person name="Terrapon N."/>
            <person name="Li C."/>
            <person name="Robertson H.M."/>
            <person name="Ji L."/>
            <person name="Meng X."/>
            <person name="Booth W."/>
            <person name="Chen Z."/>
            <person name="Childers C.P."/>
            <person name="Glastad K.M."/>
            <person name="Gokhale K."/>
            <person name="Gowin J."/>
            <person name="Gronenberg W."/>
            <person name="Hermansen R.A."/>
            <person name="Hu H."/>
            <person name="Hunt B.G."/>
            <person name="Huylmans A.K."/>
            <person name="Khalil S.M."/>
            <person name="Mitchell R.D."/>
            <person name="Munoz-Torres M.C."/>
            <person name="Mustard J.A."/>
            <person name="Pan H."/>
            <person name="Reese J.T."/>
            <person name="Scharf M.E."/>
            <person name="Sun F."/>
            <person name="Vogel H."/>
            <person name="Xiao J."/>
            <person name="Yang W."/>
            <person name="Yang Z."/>
            <person name="Yang Z."/>
            <person name="Zhou J."/>
            <person name="Zhu J."/>
            <person name="Brent C.S."/>
            <person name="Elsik C.G."/>
            <person name="Goodisman M.A."/>
            <person name="Liberles D.A."/>
            <person name="Roe R.M."/>
            <person name="Vargo E.L."/>
            <person name="Vilcinskas A."/>
            <person name="Wang J."/>
            <person name="Bornberg-Bauer E."/>
            <person name="Korb J."/>
            <person name="Zhang G."/>
            <person name="Liebig J."/>
        </authorList>
    </citation>
    <scope>NUCLEOTIDE SEQUENCE [LARGE SCALE GENOMIC DNA]</scope>
    <source>
        <tissue evidence="1">Whole organism</tissue>
    </source>
</reference>
<gene>
    <name evidence="1" type="ORF">L798_15810</name>
</gene>
<accession>A0A067QKV3</accession>
<sequence>MRCLPVPQTQVFLGRMTSSQWKTMTISRYNKTQTFKAFSKASLQNTVHERRLSSTAVHFNATTKGERVGTAQQHSILLLLDNSLHLALHIQPRLFHNCQQNIDTATSLDTFRDL</sequence>
<dbReference type="AlphaFoldDB" id="A0A067QKV3"/>